<keyword evidence="1" id="KW-1133">Transmembrane helix</keyword>
<dbReference type="RefSeq" id="WP_091199419.1">
    <property type="nucleotide sequence ID" value="NZ_FOKC01000006.1"/>
</dbReference>
<feature type="domain" description="DUF1206" evidence="2">
    <location>
        <begin position="23"/>
        <end position="87"/>
    </location>
</feature>
<keyword evidence="1" id="KW-0472">Membrane</keyword>
<feature type="transmembrane region" description="Helical" evidence="1">
    <location>
        <begin position="20"/>
        <end position="40"/>
    </location>
</feature>
<evidence type="ECO:0000313" key="5">
    <source>
        <dbReference type="Proteomes" id="UP000199113"/>
    </source>
</evidence>
<keyword evidence="1" id="KW-0812">Transmembrane</keyword>
<gene>
    <name evidence="3" type="ORF">CXG46_08155</name>
    <name evidence="4" type="ORF">SAMN05192575_106200</name>
</gene>
<evidence type="ECO:0000259" key="2">
    <source>
        <dbReference type="Pfam" id="PF06724"/>
    </source>
</evidence>
<sequence>MNAAADTAESVHRSPWLDHAIRAGLIAYGVVHLLIAWLAVQLAFGEKEDSASNSGALHYLAQQPMGKVLVWLIAVGMLLLVIWRLLEFAFGFPEESDDTKRWRKRATSLGKAVIYGALGWSAVKTATGDASKGGTDGTTAKIMDLPGGQFIVGAIGLAIIAYGISLIVRGWTEKFREHLDAQGQSGQDGSAYILLGKAGYIAKGVAISVIGGLFGYAAITHEAKKSGGLDQALQTVLEQPFGPVLLTAIGLGIGAYGLFCFARAKHLSR</sequence>
<dbReference type="Proteomes" id="UP000199113">
    <property type="component" value="Unassembled WGS sequence"/>
</dbReference>
<reference evidence="3 6" key="2">
    <citation type="submission" date="2017-12" db="EMBL/GenBank/DDBJ databases">
        <title>Pharmacopeia of the Arctic Ocean.</title>
        <authorList>
            <person name="Collins E."/>
            <person name="Ducluzeau A.-L."/>
        </authorList>
    </citation>
    <scope>NUCLEOTIDE SEQUENCE [LARGE SCALE GENOMIC DNA]</scope>
    <source>
        <strain evidence="3 6">DSM 23325</strain>
    </source>
</reference>
<feature type="transmembrane region" description="Helical" evidence="1">
    <location>
        <begin position="68"/>
        <end position="86"/>
    </location>
</feature>
<dbReference type="EMBL" id="FOKC01000006">
    <property type="protein sequence ID" value="SFB28623.1"/>
    <property type="molecule type" value="Genomic_DNA"/>
</dbReference>
<evidence type="ECO:0000313" key="4">
    <source>
        <dbReference type="EMBL" id="SFB28623.1"/>
    </source>
</evidence>
<feature type="transmembrane region" description="Helical" evidence="1">
    <location>
        <begin position="241"/>
        <end position="262"/>
    </location>
</feature>
<dbReference type="STRING" id="748909.SAMN05192575_106200"/>
<dbReference type="Proteomes" id="UP000233565">
    <property type="component" value="Unassembled WGS sequence"/>
</dbReference>
<dbReference type="OrthoDB" id="4552598at2"/>
<feature type="transmembrane region" description="Helical" evidence="1">
    <location>
        <begin position="200"/>
        <end position="221"/>
    </location>
</feature>
<dbReference type="InterPro" id="IPR009597">
    <property type="entry name" value="DUF1206"/>
</dbReference>
<feature type="transmembrane region" description="Helical" evidence="1">
    <location>
        <begin position="150"/>
        <end position="168"/>
    </location>
</feature>
<protein>
    <submittedName>
        <fullName evidence="3">DUF1206 domain-containing protein</fullName>
    </submittedName>
</protein>
<feature type="domain" description="DUF1206" evidence="2">
    <location>
        <begin position="109"/>
        <end position="172"/>
    </location>
</feature>
<evidence type="ECO:0000313" key="3">
    <source>
        <dbReference type="EMBL" id="PKH41828.1"/>
    </source>
</evidence>
<name>A0A1I0ZWZ3_9ACTN</name>
<dbReference type="Pfam" id="PF06724">
    <property type="entry name" value="DUF1206"/>
    <property type="match status" value="3"/>
</dbReference>
<feature type="domain" description="DUF1206" evidence="2">
    <location>
        <begin position="198"/>
        <end position="264"/>
    </location>
</feature>
<dbReference type="AlphaFoldDB" id="A0A1I0ZWZ3"/>
<reference evidence="4" key="1">
    <citation type="submission" date="2016-10" db="EMBL/GenBank/DDBJ databases">
        <authorList>
            <person name="de Groot N.N."/>
        </authorList>
    </citation>
    <scope>NUCLEOTIDE SEQUENCE [LARGE SCALE GENOMIC DNA]</scope>
    <source>
        <strain evidence="4">CGMCC 1.10697</strain>
    </source>
</reference>
<evidence type="ECO:0000313" key="6">
    <source>
        <dbReference type="Proteomes" id="UP000233565"/>
    </source>
</evidence>
<dbReference type="EMBL" id="PJBV01000014">
    <property type="protein sequence ID" value="PKH41828.1"/>
    <property type="molecule type" value="Genomic_DNA"/>
</dbReference>
<proteinExistence type="predicted"/>
<evidence type="ECO:0000256" key="1">
    <source>
        <dbReference type="SAM" id="Phobius"/>
    </source>
</evidence>
<keyword evidence="6" id="KW-1185">Reference proteome</keyword>
<organism evidence="4 5">
    <name type="scientific">Nocardioides alpinus</name>
    <dbReference type="NCBI Taxonomy" id="748909"/>
    <lineage>
        <taxon>Bacteria</taxon>
        <taxon>Bacillati</taxon>
        <taxon>Actinomycetota</taxon>
        <taxon>Actinomycetes</taxon>
        <taxon>Propionibacteriales</taxon>
        <taxon>Nocardioidaceae</taxon>
        <taxon>Nocardioides</taxon>
    </lineage>
</organism>
<accession>A0A1I0ZWZ3</accession>